<dbReference type="EMBL" id="FMVM01000010">
    <property type="protein sequence ID" value="SCY83457.1"/>
    <property type="molecule type" value="Genomic_DNA"/>
</dbReference>
<feature type="domain" description="HTH cro/C1-type" evidence="1">
    <location>
        <begin position="29"/>
        <end position="65"/>
    </location>
</feature>
<keyword evidence="3" id="KW-1185">Reference proteome</keyword>
<dbReference type="PROSITE" id="PS50943">
    <property type="entry name" value="HTH_CROC1"/>
    <property type="match status" value="1"/>
</dbReference>
<protein>
    <recommendedName>
        <fullName evidence="1">HTH cro/C1-type domain-containing protein</fullName>
    </recommendedName>
</protein>
<evidence type="ECO:0000313" key="2">
    <source>
        <dbReference type="EMBL" id="SCY83457.1"/>
    </source>
</evidence>
<dbReference type="STRING" id="582692.SAMN05720606_11072"/>
<reference evidence="3" key="1">
    <citation type="submission" date="2016-10" db="EMBL/GenBank/DDBJ databases">
        <authorList>
            <person name="Varghese N."/>
            <person name="Submissions S."/>
        </authorList>
    </citation>
    <scope>NUCLEOTIDE SEQUENCE [LARGE SCALE GENOMIC DNA]</scope>
    <source>
        <strain evidence="3">BL9</strain>
    </source>
</reference>
<evidence type="ECO:0000313" key="3">
    <source>
        <dbReference type="Proteomes" id="UP000198538"/>
    </source>
</evidence>
<dbReference type="Gene3D" id="1.10.260.40">
    <property type="entry name" value="lambda repressor-like DNA-binding domains"/>
    <property type="match status" value="1"/>
</dbReference>
<sequence>MECANSIREKLMQYIQDNHIKHSHFAVTSGINSGTLSRILQGNKPISMNQLIAITAGMGLPEDYFFDDYIDECFSTLISIRRIRPFIFRCADLNRVDCIQHITNRILEDLAYVPVLFEMAEELFDNNKKMAAAVLYRGVCEAEKYQHSERLARCQYRLFLIDLGDNMEKNIRAATQFETYVNRLDETDQLEALKQLSHAFGMAHKWEKVNTLAKEMQRIATIQYELQHRSVRSEEVKKETERPLYYYILYAYLAQATASEKCGDYKRALELVGLYDNGERWIREKDEQAQQIIGQFSEWAIANTYLYRLMSGEVQIINEYADYIATREGEIFIALWHMIQAANIYHFNIDTILERFAGYIPYQSEKAEFGEYTPTIIKEKYVQFLGDLAVYRFVESKDNQSATELMLEGLNLSIAMGSSTILNSCLAIFEKIRDRSEFYEAKQG</sequence>
<gene>
    <name evidence="2" type="ORF">SAMN05720606_11072</name>
</gene>
<dbReference type="GO" id="GO:0003677">
    <property type="term" value="F:DNA binding"/>
    <property type="evidence" value="ECO:0007669"/>
    <property type="project" value="InterPro"/>
</dbReference>
<dbReference type="InterPro" id="IPR001387">
    <property type="entry name" value="Cro/C1-type_HTH"/>
</dbReference>
<dbReference type="Proteomes" id="UP000198538">
    <property type="component" value="Unassembled WGS sequence"/>
</dbReference>
<dbReference type="InterPro" id="IPR010982">
    <property type="entry name" value="Lambda_DNA-bd_dom_sf"/>
</dbReference>
<organism evidence="2 3">
    <name type="scientific">Paenibacillus polysaccharolyticus</name>
    <dbReference type="NCBI Taxonomy" id="582692"/>
    <lineage>
        <taxon>Bacteria</taxon>
        <taxon>Bacillati</taxon>
        <taxon>Bacillota</taxon>
        <taxon>Bacilli</taxon>
        <taxon>Bacillales</taxon>
        <taxon>Paenibacillaceae</taxon>
        <taxon>Paenibacillus</taxon>
    </lineage>
</organism>
<name>A0A1G5J5B1_9BACL</name>
<evidence type="ECO:0000259" key="1">
    <source>
        <dbReference type="PROSITE" id="PS50943"/>
    </source>
</evidence>
<proteinExistence type="predicted"/>
<dbReference type="RefSeq" id="WP_090921461.1">
    <property type="nucleotide sequence ID" value="NZ_FMVM01000010.1"/>
</dbReference>
<accession>A0A1G5J5B1</accession>
<dbReference type="AlphaFoldDB" id="A0A1G5J5B1"/>
<dbReference type="SUPFAM" id="SSF47413">
    <property type="entry name" value="lambda repressor-like DNA-binding domains"/>
    <property type="match status" value="1"/>
</dbReference>
<dbReference type="CDD" id="cd00093">
    <property type="entry name" value="HTH_XRE"/>
    <property type="match status" value="1"/>
</dbReference>